<dbReference type="RefSeq" id="WP_014679331.1">
    <property type="nucleotide sequence ID" value="NC_017770.1"/>
</dbReference>
<keyword evidence="2" id="KW-1185">Reference proteome</keyword>
<proteinExistence type="predicted"/>
<gene>
    <name evidence="1" type="ordered locus">Solca_0993</name>
</gene>
<dbReference type="HOGENOM" id="CLU_3189100_0_0_10"/>
<dbReference type="EMBL" id="CP003349">
    <property type="protein sequence ID" value="AFD06103.1"/>
    <property type="molecule type" value="Genomic_DNA"/>
</dbReference>
<dbReference type="Proteomes" id="UP000007590">
    <property type="component" value="Chromosome"/>
</dbReference>
<reference evidence="1" key="1">
    <citation type="submission" date="2012-02" db="EMBL/GenBank/DDBJ databases">
        <title>The complete genome of Solitalea canadensis DSM 3403.</title>
        <authorList>
            <consortium name="US DOE Joint Genome Institute (JGI-PGF)"/>
            <person name="Lucas S."/>
            <person name="Copeland A."/>
            <person name="Lapidus A."/>
            <person name="Glavina del Rio T."/>
            <person name="Dalin E."/>
            <person name="Tice H."/>
            <person name="Bruce D."/>
            <person name="Goodwin L."/>
            <person name="Pitluck S."/>
            <person name="Peters L."/>
            <person name="Ovchinnikova G."/>
            <person name="Lu M."/>
            <person name="Kyrpides N."/>
            <person name="Mavromatis K."/>
            <person name="Ivanova N."/>
            <person name="Brettin T."/>
            <person name="Detter J.C."/>
            <person name="Han C."/>
            <person name="Larimer F."/>
            <person name="Land M."/>
            <person name="Hauser L."/>
            <person name="Markowitz V."/>
            <person name="Cheng J.-F."/>
            <person name="Hugenholtz P."/>
            <person name="Woyke T."/>
            <person name="Wu D."/>
            <person name="Spring S."/>
            <person name="Schroeder M."/>
            <person name="Kopitz M."/>
            <person name="Brambilla E."/>
            <person name="Klenk H.-P."/>
            <person name="Eisen J.A."/>
        </authorList>
    </citation>
    <scope>NUCLEOTIDE SEQUENCE</scope>
    <source>
        <strain evidence="1">DSM 3403</strain>
    </source>
</reference>
<dbReference type="KEGG" id="scn:Solca_0993"/>
<evidence type="ECO:0000313" key="1">
    <source>
        <dbReference type="EMBL" id="AFD06103.1"/>
    </source>
</evidence>
<accession>H8KPZ4</accession>
<name>H8KPZ4_SOLCM</name>
<sequence length="46" mass="5142">MTESELVLGIGIQAALPQPDQNSKGKDMVKNQIVRRKISQIQFSIM</sequence>
<organism evidence="1 2">
    <name type="scientific">Solitalea canadensis (strain ATCC 29591 / DSM 3403 / JCM 21819 / LMG 8368 / NBRC 15130 / NCIMB 12057 / USAM 9D)</name>
    <name type="common">Flexibacter canadensis</name>
    <dbReference type="NCBI Taxonomy" id="929556"/>
    <lineage>
        <taxon>Bacteria</taxon>
        <taxon>Pseudomonadati</taxon>
        <taxon>Bacteroidota</taxon>
        <taxon>Sphingobacteriia</taxon>
        <taxon>Sphingobacteriales</taxon>
        <taxon>Sphingobacteriaceae</taxon>
        <taxon>Solitalea</taxon>
    </lineage>
</organism>
<evidence type="ECO:0000313" key="2">
    <source>
        <dbReference type="Proteomes" id="UP000007590"/>
    </source>
</evidence>
<protein>
    <submittedName>
        <fullName evidence="1">Uncharacterized protein</fullName>
    </submittedName>
</protein>
<dbReference type="AlphaFoldDB" id="H8KPZ4"/>
<dbReference type="STRING" id="929556.Solca_0993"/>